<evidence type="ECO:0000313" key="3">
    <source>
        <dbReference type="EMBL" id="BCZ81070.1"/>
    </source>
</evidence>
<keyword evidence="2" id="KW-0812">Transmembrane</keyword>
<feature type="transmembrane region" description="Helical" evidence="2">
    <location>
        <begin position="6"/>
        <end position="31"/>
    </location>
</feature>
<organism evidence="3 4">
    <name type="scientific">Paraburkholderia terrae</name>
    <dbReference type="NCBI Taxonomy" id="311230"/>
    <lineage>
        <taxon>Bacteria</taxon>
        <taxon>Pseudomonadati</taxon>
        <taxon>Pseudomonadota</taxon>
        <taxon>Betaproteobacteria</taxon>
        <taxon>Burkholderiales</taxon>
        <taxon>Burkholderiaceae</taxon>
        <taxon>Paraburkholderia</taxon>
    </lineage>
</organism>
<evidence type="ECO:0000256" key="1">
    <source>
        <dbReference type="SAM" id="MobiDB-lite"/>
    </source>
</evidence>
<protein>
    <recommendedName>
        <fullName evidence="5">DUF2946 domain-containing protein</fullName>
    </recommendedName>
</protein>
<keyword evidence="2" id="KW-0472">Membrane</keyword>
<dbReference type="Proteomes" id="UP001319874">
    <property type="component" value="Chromosome 2"/>
</dbReference>
<sequence length="128" mass="14041">MGRNEILIYITCAFCGICVSWRISITIGLLFEPCVVVSVRIGPREPEQSRVEPLWFSQSCRKEGEPALGSEQNLFSHYVNPPVPVGGSQSRLSQPRGFDIELPDTAKRQSLAPSLRHSGVRSASGTAQ</sequence>
<reference evidence="3 4" key="1">
    <citation type="journal article" date="2022" name="Front. Microbiol.">
        <title>Identification and characterization of a novel class of self-sufficient cytochrome P450 hydroxylase involved in cyclohexanecarboxylate degradation in Paraburkholderia terrae strain KU-64.</title>
        <authorList>
            <person name="Yamamoto T."/>
            <person name="Hasegawa Y."/>
            <person name="Iwaki H."/>
        </authorList>
    </citation>
    <scope>NUCLEOTIDE SEQUENCE [LARGE SCALE GENOMIC DNA]</scope>
    <source>
        <strain evidence="3 4">KU-64</strain>
    </source>
</reference>
<keyword evidence="2" id="KW-1133">Transmembrane helix</keyword>
<evidence type="ECO:0000256" key="2">
    <source>
        <dbReference type="SAM" id="Phobius"/>
    </source>
</evidence>
<name>A0ABM7TPZ9_9BURK</name>
<proteinExistence type="predicted"/>
<accession>A0ABM7TPZ9</accession>
<feature type="region of interest" description="Disordered" evidence="1">
    <location>
        <begin position="106"/>
        <end position="128"/>
    </location>
</feature>
<dbReference type="EMBL" id="AP024956">
    <property type="protein sequence ID" value="BCZ81070.1"/>
    <property type="molecule type" value="Genomic_DNA"/>
</dbReference>
<gene>
    <name evidence="3" type="ORF">PTKU64_47450</name>
</gene>
<keyword evidence="4" id="KW-1185">Reference proteome</keyword>
<evidence type="ECO:0000313" key="4">
    <source>
        <dbReference type="Proteomes" id="UP001319874"/>
    </source>
</evidence>
<evidence type="ECO:0008006" key="5">
    <source>
        <dbReference type="Google" id="ProtNLM"/>
    </source>
</evidence>